<feature type="region of interest" description="Disordered" evidence="1">
    <location>
        <begin position="205"/>
        <end position="232"/>
    </location>
</feature>
<dbReference type="PANTHER" id="PTHR28457:SF3">
    <property type="entry name" value="CILIARY-ASSOCIATED CALCIUM-BINDING COILED-COIL PROTEIN 1"/>
    <property type="match status" value="1"/>
</dbReference>
<dbReference type="Proteomes" id="UP001274896">
    <property type="component" value="Unassembled WGS sequence"/>
</dbReference>
<evidence type="ECO:0000313" key="3">
    <source>
        <dbReference type="Proteomes" id="UP001274896"/>
    </source>
</evidence>
<dbReference type="AlphaFoldDB" id="A0AAE0QR89"/>
<feature type="compositionally biased region" description="Basic and acidic residues" evidence="1">
    <location>
        <begin position="249"/>
        <end position="269"/>
    </location>
</feature>
<evidence type="ECO:0000313" key="2">
    <source>
        <dbReference type="EMBL" id="KAK3529453.1"/>
    </source>
</evidence>
<keyword evidence="3" id="KW-1185">Reference proteome</keyword>
<comment type="caution">
    <text evidence="2">The sequence shown here is derived from an EMBL/GenBank/DDBJ whole genome shotgun (WGS) entry which is preliminary data.</text>
</comment>
<evidence type="ECO:0008006" key="4">
    <source>
        <dbReference type="Google" id="ProtNLM"/>
    </source>
</evidence>
<accession>A0AAE0QR89</accession>
<evidence type="ECO:0000256" key="1">
    <source>
        <dbReference type="SAM" id="MobiDB-lite"/>
    </source>
</evidence>
<name>A0AAE0QR89_9TELE</name>
<reference evidence="2" key="1">
    <citation type="submission" date="2023-06" db="EMBL/GenBank/DDBJ databases">
        <title>Male Hemibagrus guttatus genome.</title>
        <authorList>
            <person name="Bian C."/>
        </authorList>
    </citation>
    <scope>NUCLEOTIDE SEQUENCE</scope>
    <source>
        <strain evidence="2">Male_cb2023</strain>
        <tissue evidence="2">Muscle</tissue>
    </source>
</reference>
<sequence length="363" mass="42255">MSGQERVCERGKSAESTKTATDKKDTPLNVHEAGEMFPQWSCLSCENISLLMELSVDQVQLKFLDVLHLKKHETCVKEASLLDYFVGGFWWAKEMNFTCQQTSFIMALLQLMLDNIKNKHMPFPDNFKEFIRTLLATRQSPPSASATFNPQFDVDQIRSITDYFRSSLFQHYRLYEFLFAHVRDETLLGTERSIEVVNPADFITPLEDGTPTDDLHHTAPSPAVPPDQEHEGHLRFKGTVYMQFKARPHDSDTHAEKDEEDSAQREQGKTLESLESFSVEDVQEVLGEMTREMLGKLQEDFTEKLHIQEKTYTASYFYSYRMSRKRINFLLLLTAEREEEEEKKDACHVVKKTENRNRDFYKC</sequence>
<proteinExistence type="predicted"/>
<gene>
    <name evidence="2" type="ORF">QTP70_031087</name>
</gene>
<dbReference type="Pfam" id="PF14769">
    <property type="entry name" value="CLAMP"/>
    <property type="match status" value="1"/>
</dbReference>
<dbReference type="InterPro" id="IPR032727">
    <property type="entry name" value="CLAMP"/>
</dbReference>
<feature type="region of interest" description="Disordered" evidence="1">
    <location>
        <begin position="1"/>
        <end position="27"/>
    </location>
</feature>
<dbReference type="EMBL" id="JAUCMX010000012">
    <property type="protein sequence ID" value="KAK3529453.1"/>
    <property type="molecule type" value="Genomic_DNA"/>
</dbReference>
<protein>
    <recommendedName>
        <fullName evidence="4">Ciliary-associated calcium-binding coiled-coil protein 1</fullName>
    </recommendedName>
</protein>
<dbReference type="PANTHER" id="PTHR28457">
    <property type="entry name" value="COILED-COIL DOMAIN-CONTAINING PROTEIN 189"/>
    <property type="match status" value="1"/>
</dbReference>
<feature type="compositionally biased region" description="Basic and acidic residues" evidence="1">
    <location>
        <begin position="1"/>
        <end position="26"/>
    </location>
</feature>
<organism evidence="2 3">
    <name type="scientific">Hemibagrus guttatus</name>
    <dbReference type="NCBI Taxonomy" id="175788"/>
    <lineage>
        <taxon>Eukaryota</taxon>
        <taxon>Metazoa</taxon>
        <taxon>Chordata</taxon>
        <taxon>Craniata</taxon>
        <taxon>Vertebrata</taxon>
        <taxon>Euteleostomi</taxon>
        <taxon>Actinopterygii</taxon>
        <taxon>Neopterygii</taxon>
        <taxon>Teleostei</taxon>
        <taxon>Ostariophysi</taxon>
        <taxon>Siluriformes</taxon>
        <taxon>Bagridae</taxon>
        <taxon>Hemibagrus</taxon>
    </lineage>
</organism>
<feature type="region of interest" description="Disordered" evidence="1">
    <location>
        <begin position="249"/>
        <end position="272"/>
    </location>
</feature>